<dbReference type="STRING" id="1348662.CARG_01690"/>
<protein>
    <recommendedName>
        <fullName evidence="4">Acyl-CoA carboxylase subunit epsilon</fullName>
    </recommendedName>
</protein>
<dbReference type="Pfam" id="PF13822">
    <property type="entry name" value="ACC_epsilon"/>
    <property type="match status" value="1"/>
</dbReference>
<gene>
    <name evidence="2" type="ORF">CARG_01690</name>
</gene>
<dbReference type="HOGENOM" id="CLU_175330_0_1_11"/>
<dbReference type="GO" id="GO:0003989">
    <property type="term" value="F:acetyl-CoA carboxylase activity"/>
    <property type="evidence" value="ECO:0007669"/>
    <property type="project" value="InterPro"/>
</dbReference>
<evidence type="ECO:0008006" key="4">
    <source>
        <dbReference type="Google" id="ProtNLM"/>
    </source>
</evidence>
<evidence type="ECO:0000256" key="1">
    <source>
        <dbReference type="SAM" id="MobiDB-lite"/>
    </source>
</evidence>
<dbReference type="AlphaFoldDB" id="U3GT51"/>
<dbReference type="RefSeq" id="WP_020975647.1">
    <property type="nucleotide sequence ID" value="NC_022198.1"/>
</dbReference>
<proteinExistence type="predicted"/>
<dbReference type="eggNOG" id="ENOG5033HAR">
    <property type="taxonomic scope" value="Bacteria"/>
</dbReference>
<feature type="compositionally biased region" description="Polar residues" evidence="1">
    <location>
        <begin position="1"/>
        <end position="17"/>
    </location>
</feature>
<dbReference type="GeneID" id="78249205"/>
<dbReference type="OrthoDB" id="4411387at2"/>
<evidence type="ECO:0000313" key="3">
    <source>
        <dbReference type="Proteomes" id="UP000016943"/>
    </source>
</evidence>
<reference evidence="2 3" key="1">
    <citation type="journal article" date="2013" name="Genome Announc.">
        <title>Whole-Genome Sequence of the Clinical Strain Corynebacterium argentoratense DSM 44202, Isolated from a Human Throat Specimen.</title>
        <authorList>
            <person name="Bomholt C."/>
            <person name="Glaub A."/>
            <person name="Gravermann K."/>
            <person name="Albersmeier A."/>
            <person name="Brinkrolf K."/>
            <person name="Ruckert C."/>
            <person name="Tauch A."/>
        </authorList>
    </citation>
    <scope>NUCLEOTIDE SEQUENCE [LARGE SCALE GENOMIC DNA]</scope>
    <source>
        <strain evidence="2">DSM 44202</strain>
    </source>
</reference>
<dbReference type="GO" id="GO:0004658">
    <property type="term" value="F:propionyl-CoA carboxylase activity"/>
    <property type="evidence" value="ECO:0007669"/>
    <property type="project" value="InterPro"/>
</dbReference>
<dbReference type="EMBL" id="CP006365">
    <property type="protein sequence ID" value="AGU14509.1"/>
    <property type="molecule type" value="Genomic_DNA"/>
</dbReference>
<dbReference type="Proteomes" id="UP000016943">
    <property type="component" value="Chromosome"/>
</dbReference>
<evidence type="ECO:0000313" key="2">
    <source>
        <dbReference type="EMBL" id="AGU14509.1"/>
    </source>
</evidence>
<feature type="region of interest" description="Disordered" evidence="1">
    <location>
        <begin position="1"/>
        <end position="24"/>
    </location>
</feature>
<name>U3GT51_9CORY</name>
<organism evidence="2 3">
    <name type="scientific">Corynebacterium argentoratense DSM 44202</name>
    <dbReference type="NCBI Taxonomy" id="1348662"/>
    <lineage>
        <taxon>Bacteria</taxon>
        <taxon>Bacillati</taxon>
        <taxon>Actinomycetota</taxon>
        <taxon>Actinomycetes</taxon>
        <taxon>Mycobacteriales</taxon>
        <taxon>Corynebacteriaceae</taxon>
        <taxon>Corynebacterium</taxon>
    </lineage>
</organism>
<keyword evidence="3" id="KW-1185">Reference proteome</keyword>
<accession>U3GT51</accession>
<sequence length="89" mass="9744">MSENPENTSDSGEQDATATPPAKPFLEVINGNPDATQVAAITTLFAVMANNAAAQDAAEKDRNRWGDVEERLRKPVTYNPNAFRNVTFY</sequence>
<dbReference type="PATRIC" id="fig|1348662.3.peg.331"/>
<dbReference type="InterPro" id="IPR032716">
    <property type="entry name" value="ACC_epsilon"/>
</dbReference>
<dbReference type="KEGG" id="caz:CARG_01690"/>